<evidence type="ECO:0000256" key="4">
    <source>
        <dbReference type="ARBA" id="ARBA00022598"/>
    </source>
</evidence>
<keyword evidence="8 10" id="KW-0573">Peptidoglycan synthesis</keyword>
<comment type="cofactor">
    <cofactor evidence="12">
        <name>Mg(2+)</name>
        <dbReference type="ChEBI" id="CHEBI:18420"/>
    </cofactor>
    <cofactor evidence="12">
        <name>Mn(2+)</name>
        <dbReference type="ChEBI" id="CHEBI:29035"/>
    </cofactor>
    <text evidence="12">Binds 2 magnesium or manganese ions per subunit.</text>
</comment>
<comment type="function">
    <text evidence="10">Cell wall formation.</text>
</comment>
<dbReference type="GO" id="GO:0046872">
    <property type="term" value="F:metal ion binding"/>
    <property type="evidence" value="ECO:0007669"/>
    <property type="project" value="UniProtKB-KW"/>
</dbReference>
<dbReference type="GO" id="GO:0071555">
    <property type="term" value="P:cell wall organization"/>
    <property type="evidence" value="ECO:0007669"/>
    <property type="project" value="UniProtKB-KW"/>
</dbReference>
<protein>
    <recommendedName>
        <fullName evidence="10">D-alanine--D-alanine ligase</fullName>
        <ecNumber evidence="10">6.3.2.4</ecNumber>
    </recommendedName>
    <alternativeName>
        <fullName evidence="10">D-Ala-D-Ala ligase</fullName>
    </alternativeName>
    <alternativeName>
        <fullName evidence="10">D-alanylalanine synthetase</fullName>
    </alternativeName>
</protein>
<dbReference type="HAMAP" id="MF_00047">
    <property type="entry name" value="Dala_Dala_lig"/>
    <property type="match status" value="1"/>
</dbReference>
<feature type="active site" evidence="11">
    <location>
        <position position="160"/>
    </location>
</feature>
<evidence type="ECO:0000256" key="1">
    <source>
        <dbReference type="ARBA" id="ARBA00004496"/>
    </source>
</evidence>
<dbReference type="InterPro" id="IPR013815">
    <property type="entry name" value="ATP_grasp_subdomain_1"/>
</dbReference>
<accession>A0A1F7FAW5</accession>
<dbReference type="NCBIfam" id="NF002378">
    <property type="entry name" value="PRK01372.1"/>
    <property type="match status" value="1"/>
</dbReference>
<keyword evidence="12" id="KW-0479">Metal-binding</keyword>
<evidence type="ECO:0000256" key="2">
    <source>
        <dbReference type="ARBA" id="ARBA00010871"/>
    </source>
</evidence>
<evidence type="ECO:0000256" key="3">
    <source>
        <dbReference type="ARBA" id="ARBA00022490"/>
    </source>
</evidence>
<organism evidence="15 16">
    <name type="scientific">Candidatus Raymondbacteria bacterium RIFOXYD12_FULL_49_13</name>
    <dbReference type="NCBI Taxonomy" id="1817890"/>
    <lineage>
        <taxon>Bacteria</taxon>
        <taxon>Raymondiibacteriota</taxon>
    </lineage>
</organism>
<gene>
    <name evidence="10" type="primary">ddl</name>
    <name evidence="15" type="ORF">A2519_02100</name>
</gene>
<evidence type="ECO:0000256" key="6">
    <source>
        <dbReference type="ARBA" id="ARBA00022840"/>
    </source>
</evidence>
<dbReference type="Gene3D" id="3.40.50.20">
    <property type="match status" value="1"/>
</dbReference>
<keyword evidence="12" id="KW-0460">Magnesium</keyword>
<keyword evidence="4 10" id="KW-0436">Ligase</keyword>
<comment type="similarity">
    <text evidence="2 10">Belongs to the D-alanine--D-alanine ligase family.</text>
</comment>
<comment type="caution">
    <text evidence="15">The sequence shown here is derived from an EMBL/GenBank/DDBJ whole genome shotgun (WGS) entry which is preliminary data.</text>
</comment>
<keyword evidence="3 10" id="KW-0963">Cytoplasm</keyword>
<dbReference type="PROSITE" id="PS00843">
    <property type="entry name" value="DALA_DALA_LIGASE_1"/>
    <property type="match status" value="1"/>
</dbReference>
<evidence type="ECO:0000256" key="12">
    <source>
        <dbReference type="PIRSR" id="PIRSR039102-3"/>
    </source>
</evidence>
<dbReference type="InterPro" id="IPR000291">
    <property type="entry name" value="D-Ala_lig_Van_CS"/>
</dbReference>
<comment type="subcellular location">
    <subcellularLocation>
        <location evidence="1 10">Cytoplasm</location>
    </subcellularLocation>
</comment>
<feature type="active site" evidence="11">
    <location>
        <position position="296"/>
    </location>
</feature>
<dbReference type="EC" id="6.3.2.4" evidence="10"/>
<dbReference type="SUPFAM" id="SSF52440">
    <property type="entry name" value="PreATP-grasp domain"/>
    <property type="match status" value="1"/>
</dbReference>
<keyword evidence="9 10" id="KW-0961">Cell wall biogenesis/degradation</keyword>
<comment type="pathway">
    <text evidence="10">Cell wall biogenesis; peptidoglycan biosynthesis.</text>
</comment>
<dbReference type="PANTHER" id="PTHR23132">
    <property type="entry name" value="D-ALANINE--D-ALANINE LIGASE"/>
    <property type="match status" value="1"/>
</dbReference>
<dbReference type="InterPro" id="IPR011761">
    <property type="entry name" value="ATP-grasp"/>
</dbReference>
<dbReference type="Gene3D" id="3.30.470.20">
    <property type="entry name" value="ATP-grasp fold, B domain"/>
    <property type="match status" value="1"/>
</dbReference>
<dbReference type="PROSITE" id="PS00844">
    <property type="entry name" value="DALA_DALA_LIGASE_2"/>
    <property type="match status" value="1"/>
</dbReference>
<dbReference type="EMBL" id="MFYX01000083">
    <property type="protein sequence ID" value="OGK03761.1"/>
    <property type="molecule type" value="Genomic_DNA"/>
</dbReference>
<keyword evidence="6 13" id="KW-0067">ATP-binding</keyword>
<dbReference type="InterPro" id="IPR005905">
    <property type="entry name" value="D_ala_D_ala"/>
</dbReference>
<dbReference type="SUPFAM" id="SSF56059">
    <property type="entry name" value="Glutathione synthetase ATP-binding domain-like"/>
    <property type="match status" value="1"/>
</dbReference>
<dbReference type="UniPathway" id="UPA00219"/>
<dbReference type="PIRSF" id="PIRSF039102">
    <property type="entry name" value="Ddl/VanB"/>
    <property type="match status" value="1"/>
</dbReference>
<feature type="binding site" evidence="12">
    <location>
        <position position="285"/>
    </location>
    <ligand>
        <name>Mg(2+)</name>
        <dbReference type="ChEBI" id="CHEBI:18420"/>
        <label>2</label>
    </ligand>
</feature>
<keyword evidence="5 13" id="KW-0547">Nucleotide-binding</keyword>
<dbReference type="Pfam" id="PF07478">
    <property type="entry name" value="Dala_Dala_lig_C"/>
    <property type="match status" value="1"/>
</dbReference>
<dbReference type="InterPro" id="IPR011095">
    <property type="entry name" value="Dala_Dala_lig_C"/>
</dbReference>
<reference evidence="15 16" key="1">
    <citation type="journal article" date="2016" name="Nat. Commun.">
        <title>Thousands of microbial genomes shed light on interconnected biogeochemical processes in an aquifer system.</title>
        <authorList>
            <person name="Anantharaman K."/>
            <person name="Brown C.T."/>
            <person name="Hug L.A."/>
            <person name="Sharon I."/>
            <person name="Castelle C.J."/>
            <person name="Probst A.J."/>
            <person name="Thomas B.C."/>
            <person name="Singh A."/>
            <person name="Wilkins M.J."/>
            <person name="Karaoz U."/>
            <person name="Brodie E.L."/>
            <person name="Williams K.H."/>
            <person name="Hubbard S.S."/>
            <person name="Banfield J.F."/>
        </authorList>
    </citation>
    <scope>NUCLEOTIDE SEQUENCE [LARGE SCALE GENOMIC DNA]</scope>
</reference>
<dbReference type="PANTHER" id="PTHR23132:SF23">
    <property type="entry name" value="D-ALANINE--D-ALANINE LIGASE B"/>
    <property type="match status" value="1"/>
</dbReference>
<dbReference type="PROSITE" id="PS50975">
    <property type="entry name" value="ATP_GRASP"/>
    <property type="match status" value="1"/>
</dbReference>
<feature type="active site" evidence="11">
    <location>
        <position position="29"/>
    </location>
</feature>
<proteinExistence type="inferred from homology"/>
<dbReference type="GO" id="GO:0009252">
    <property type="term" value="P:peptidoglycan biosynthetic process"/>
    <property type="evidence" value="ECO:0007669"/>
    <property type="project" value="UniProtKB-UniRule"/>
</dbReference>
<name>A0A1F7FAW5_UNCRA</name>
<evidence type="ECO:0000256" key="11">
    <source>
        <dbReference type="PIRSR" id="PIRSR039102-1"/>
    </source>
</evidence>
<evidence type="ECO:0000256" key="8">
    <source>
        <dbReference type="ARBA" id="ARBA00022984"/>
    </source>
</evidence>
<feature type="binding site" evidence="12">
    <location>
        <position position="271"/>
    </location>
    <ligand>
        <name>Mg(2+)</name>
        <dbReference type="ChEBI" id="CHEBI:18420"/>
        <label>1</label>
    </ligand>
</feature>
<evidence type="ECO:0000256" key="10">
    <source>
        <dbReference type="HAMAP-Rule" id="MF_00047"/>
    </source>
</evidence>
<evidence type="ECO:0000256" key="9">
    <source>
        <dbReference type="ARBA" id="ARBA00023316"/>
    </source>
</evidence>
<dbReference type="Pfam" id="PF01820">
    <property type="entry name" value="Dala_Dala_lig_N"/>
    <property type="match status" value="1"/>
</dbReference>
<dbReference type="InterPro" id="IPR016185">
    <property type="entry name" value="PreATP-grasp_dom_sf"/>
</dbReference>
<evidence type="ECO:0000313" key="15">
    <source>
        <dbReference type="EMBL" id="OGK03761.1"/>
    </source>
</evidence>
<comment type="catalytic activity">
    <reaction evidence="10">
        <text>2 D-alanine + ATP = D-alanyl-D-alanine + ADP + phosphate + H(+)</text>
        <dbReference type="Rhea" id="RHEA:11224"/>
        <dbReference type="ChEBI" id="CHEBI:15378"/>
        <dbReference type="ChEBI" id="CHEBI:30616"/>
        <dbReference type="ChEBI" id="CHEBI:43474"/>
        <dbReference type="ChEBI" id="CHEBI:57416"/>
        <dbReference type="ChEBI" id="CHEBI:57822"/>
        <dbReference type="ChEBI" id="CHEBI:456216"/>
        <dbReference type="EC" id="6.3.2.4"/>
    </reaction>
</comment>
<dbReference type="GO" id="GO:0005524">
    <property type="term" value="F:ATP binding"/>
    <property type="evidence" value="ECO:0007669"/>
    <property type="project" value="UniProtKB-UniRule"/>
</dbReference>
<keyword evidence="7 10" id="KW-0133">Cell shape</keyword>
<evidence type="ECO:0000259" key="14">
    <source>
        <dbReference type="PROSITE" id="PS50975"/>
    </source>
</evidence>
<feature type="binding site" evidence="12">
    <location>
        <position position="287"/>
    </location>
    <ligand>
        <name>Mg(2+)</name>
        <dbReference type="ChEBI" id="CHEBI:18420"/>
        <label>2</label>
    </ligand>
</feature>
<feature type="domain" description="ATP-grasp" evidence="14">
    <location>
        <begin position="115"/>
        <end position="318"/>
    </location>
</feature>
<dbReference type="GO" id="GO:0008360">
    <property type="term" value="P:regulation of cell shape"/>
    <property type="evidence" value="ECO:0007669"/>
    <property type="project" value="UniProtKB-KW"/>
</dbReference>
<dbReference type="NCBIfam" id="TIGR01205">
    <property type="entry name" value="D_ala_D_alaTIGR"/>
    <property type="match status" value="1"/>
</dbReference>
<dbReference type="InterPro" id="IPR011127">
    <property type="entry name" value="Dala_Dala_lig_N"/>
</dbReference>
<keyword evidence="12" id="KW-0464">Manganese</keyword>
<dbReference type="Proteomes" id="UP000179243">
    <property type="component" value="Unassembled WGS sequence"/>
</dbReference>
<dbReference type="GO" id="GO:0005737">
    <property type="term" value="C:cytoplasm"/>
    <property type="evidence" value="ECO:0007669"/>
    <property type="project" value="UniProtKB-SubCell"/>
</dbReference>
<sequence>MYESIRHDPHFHTLKRRRIGVLMGGRSGEREVSLMSGKGVMAALHRLGFSCTAIDAATNLEQKLVSEHVEIAYLALHGRWGEDGFVQGLLEYMNIPYTGSGVAASALAFNKVFTKQVLSFWHIRTAPFVDMCEWCDIDQALDQCARIGFPLICKPHDEGSSIGCHIVKNETELLAIVKKEWKRYPKMFAEKFVKGKELTVGVIERESRKVVLPVLEVAPRRIFYDYKAKYTAGYADFIVPARIPERQAKRAKELALRVHEVIGCHGMSRTDFILDEGTGKLVVLETNTLPGMTAFSDLPAQARAAGYTYDELVYFILASSMTALRSQKKAQYQG</sequence>
<evidence type="ECO:0000313" key="16">
    <source>
        <dbReference type="Proteomes" id="UP000179243"/>
    </source>
</evidence>
<dbReference type="GO" id="GO:0008716">
    <property type="term" value="F:D-alanine-D-alanine ligase activity"/>
    <property type="evidence" value="ECO:0007669"/>
    <property type="project" value="UniProtKB-UniRule"/>
</dbReference>
<dbReference type="AlphaFoldDB" id="A0A1F7FAW5"/>
<evidence type="ECO:0000256" key="13">
    <source>
        <dbReference type="PROSITE-ProRule" id="PRU00409"/>
    </source>
</evidence>
<dbReference type="Gene3D" id="3.30.1490.20">
    <property type="entry name" value="ATP-grasp fold, A domain"/>
    <property type="match status" value="1"/>
</dbReference>
<evidence type="ECO:0000256" key="7">
    <source>
        <dbReference type="ARBA" id="ARBA00022960"/>
    </source>
</evidence>
<evidence type="ECO:0000256" key="5">
    <source>
        <dbReference type="ARBA" id="ARBA00022741"/>
    </source>
</evidence>
<feature type="binding site" evidence="12">
    <location>
        <position position="285"/>
    </location>
    <ligand>
        <name>Mg(2+)</name>
        <dbReference type="ChEBI" id="CHEBI:18420"/>
        <label>1</label>
    </ligand>
</feature>